<dbReference type="InterPro" id="IPR012337">
    <property type="entry name" value="RNaseH-like_sf"/>
</dbReference>
<dbReference type="EMBL" id="KX216827">
    <property type="protein sequence ID" value="AQX83032.1"/>
    <property type="molecule type" value="mRNA"/>
</dbReference>
<dbReference type="OrthoDB" id="445936at2759"/>
<dbReference type="CDD" id="cd02845">
    <property type="entry name" value="PAZ_piwi_like"/>
    <property type="match status" value="1"/>
</dbReference>
<dbReference type="InterPro" id="IPR036085">
    <property type="entry name" value="PAZ_dom_sf"/>
</dbReference>
<evidence type="ECO:0000313" key="13">
    <source>
        <dbReference type="Proteomes" id="UP001165289"/>
    </source>
</evidence>
<feature type="compositionally biased region" description="Basic and acidic residues" evidence="8">
    <location>
        <begin position="116"/>
        <end position="132"/>
    </location>
</feature>
<evidence type="ECO:0000256" key="1">
    <source>
        <dbReference type="ARBA" id="ARBA00004496"/>
    </source>
</evidence>
<evidence type="ECO:0000259" key="9">
    <source>
        <dbReference type="PROSITE" id="PS50821"/>
    </source>
</evidence>
<dbReference type="InterPro" id="IPR003165">
    <property type="entry name" value="Piwi"/>
</dbReference>
<sequence length="884" mass="100564">MATNGDGVPARGRARGRSRGAPPTSAPRPPETGATAPPGLEQPPVPIPQAAKQDTERSVGKTRGRGGTSVGDPVTGPSPTSSGSGGTPIGDIASVTKSGGGSGSGSGATRGPSPRFVRDDIQTRPEGLDKRGTSGTKVRVCSNFFELTQKPTCKIYQYTVSYNPEIDNKRFRSKLLYDHADQIGNVRIFDGMTLYIPIKLDNIENHFVSKRTSDNEDIHVTIRYTNELHVNSPASLQLYNTLFRKLLEKIGMEQIGRYYYHYKRPERIEKHKIEIWPGFITSILNYESRVMLCADVSHKLLRTDTVLDYLYQLYDDDRRNFHDLALKKLVGEIVLTRYNNKTYRIDDIEWDKNPTHTFDTKEGPVSYIDYYQRAHNRKLEDMQQPLLVSRPKKKDIRRGQEGPIYLVPEVCTRTGLSEETREDFSVMRDIAEHTRIKPDQRGRQLKSFMEELTSKKECQDIMNSWGMQFSKNILSFDARVAPPEKIFQKSGSYGYKESDAEWSREMKGQQLISSIPLKKYMLLFSRRDSGKAQDFFNTLAKVGPPMGMPIAEPIVCELVDDRTDTFLRAIKDNLDRDIQMVICVLPNNRKDRYDAIKKFCCVEHPVPSQVILGRTLNKKQTLFSVCTKVAMQLNCKMGGELWAVEIPLKRLMILGIDCYHDTAQKGRSVAAFISTTNDSLTRFHSRVAFQHTGQELLDAIKLCMTSALRNYLKINEYLPDRIILYRDGVGDGQLGIVKEHEIPQFLECFETFDNYNPKFAVVVVKKRINTRIFLEEGGLVNPPPGTLIDTEVTKPEWYDFFLVAQSVRQGTVTPTHYNVLHDTSGLRPDHLQRLTYKLCHLYYNWQGTVRVPSPCQYAHKLAFLVGQSIHKEPSLELSNRLFFL</sequence>
<evidence type="ECO:0000313" key="12">
    <source>
        <dbReference type="EMBL" id="KAI6655843.1"/>
    </source>
</evidence>
<comment type="similarity">
    <text evidence="7">Belongs to the argonaute family. Piwi subfamily.</text>
</comment>
<evidence type="ECO:0000256" key="3">
    <source>
        <dbReference type="ARBA" id="ARBA00022490"/>
    </source>
</evidence>
<feature type="domain" description="PAZ" evidence="9">
    <location>
        <begin position="305"/>
        <end position="415"/>
    </location>
</feature>
<dbReference type="GO" id="GO:0031047">
    <property type="term" value="P:regulatory ncRNA-mediated gene silencing"/>
    <property type="evidence" value="ECO:0007669"/>
    <property type="project" value="UniProtKB-KW"/>
</dbReference>
<name>A0A1W5RVU7_9METZ</name>
<evidence type="ECO:0000256" key="5">
    <source>
        <dbReference type="ARBA" id="ARBA00022884"/>
    </source>
</evidence>
<dbReference type="InterPro" id="IPR003100">
    <property type="entry name" value="PAZ_dom"/>
</dbReference>
<protein>
    <submittedName>
        <fullName evidence="11">Piwi A</fullName>
    </submittedName>
</protein>
<dbReference type="EMBL" id="JAKMXF010000169">
    <property type="protein sequence ID" value="KAI6655843.1"/>
    <property type="molecule type" value="Genomic_DNA"/>
</dbReference>
<dbReference type="SMART" id="SM00949">
    <property type="entry name" value="PAZ"/>
    <property type="match status" value="1"/>
</dbReference>
<keyword evidence="3" id="KW-0963">Cytoplasm</keyword>
<reference evidence="11" key="1">
    <citation type="submission" date="2016-05" db="EMBL/GenBank/DDBJ databases">
        <title>The stepping stone for understanding somatic and germ lines origins.</title>
        <authorList>
            <person name="Fierro-Constain L."/>
            <person name="Schenkelaars Q."/>
            <person name="Gazave E."/>
            <person name="Haguenauer A."/>
            <person name="Ereskovsky A."/>
            <person name="Borchiellini C."/>
        </authorList>
    </citation>
    <scope>NUCLEOTIDE SEQUENCE</scope>
</reference>
<keyword evidence="6" id="KW-0943">RNA-mediated gene silencing</keyword>
<dbReference type="GO" id="GO:0005737">
    <property type="term" value="C:cytoplasm"/>
    <property type="evidence" value="ECO:0007669"/>
    <property type="project" value="UniProtKB-SubCell"/>
</dbReference>
<reference evidence="12 13" key="3">
    <citation type="journal article" date="2023" name="BMC Biol.">
        <title>The compact genome of the sponge Oopsacas minuta (Hexactinellida) is lacking key metazoan core genes.</title>
        <authorList>
            <person name="Santini S."/>
            <person name="Schenkelaars Q."/>
            <person name="Jourda C."/>
            <person name="Duchesne M."/>
            <person name="Belahbib H."/>
            <person name="Rocher C."/>
            <person name="Selva M."/>
            <person name="Riesgo A."/>
            <person name="Vervoort M."/>
            <person name="Leys S.P."/>
            <person name="Kodjabachian L."/>
            <person name="Le Bivic A."/>
            <person name="Borchiellini C."/>
            <person name="Claverie J.M."/>
            <person name="Renard E."/>
        </authorList>
    </citation>
    <scope>NUCLEOTIDE SEQUENCE [LARGE SCALE GENOMIC DNA]</scope>
    <source>
        <strain evidence="12">SPO-2</strain>
    </source>
</reference>
<dbReference type="PANTHER" id="PTHR22891">
    <property type="entry name" value="EUKARYOTIC TRANSLATION INITIATION FACTOR 2C"/>
    <property type="match status" value="1"/>
</dbReference>
<accession>A0A1W5RVU7</accession>
<dbReference type="FunFam" id="2.170.260.10:FF:000003">
    <property type="entry name" value="Piwi-like RNA-mediated gene silencing 2"/>
    <property type="match status" value="1"/>
</dbReference>
<dbReference type="Pfam" id="PF02170">
    <property type="entry name" value="PAZ"/>
    <property type="match status" value="1"/>
</dbReference>
<keyword evidence="5" id="KW-0694">RNA-binding</keyword>
<feature type="compositionally biased region" description="Gly residues" evidence="8">
    <location>
        <begin position="98"/>
        <end position="108"/>
    </location>
</feature>
<keyword evidence="4" id="KW-0221">Differentiation</keyword>
<dbReference type="Proteomes" id="UP001165289">
    <property type="component" value="Unassembled WGS sequence"/>
</dbReference>
<evidence type="ECO:0000256" key="6">
    <source>
        <dbReference type="ARBA" id="ARBA00023158"/>
    </source>
</evidence>
<dbReference type="PROSITE" id="PS50821">
    <property type="entry name" value="PAZ"/>
    <property type="match status" value="1"/>
</dbReference>
<reference evidence="12" key="2">
    <citation type="submission" date="2022-02" db="EMBL/GenBank/DDBJ databases">
        <authorList>
            <person name="Santini S."/>
            <person name="Jourda C."/>
            <person name="Belahbib H."/>
            <person name="Rocher C."/>
            <person name="Selva M."/>
            <person name="Borchiellini C."/>
            <person name="Renard E."/>
        </authorList>
    </citation>
    <scope>NUCLEOTIDE SEQUENCE</scope>
    <source>
        <strain evidence="12">SPO-2</strain>
    </source>
</reference>
<evidence type="ECO:0000256" key="7">
    <source>
        <dbReference type="ARBA" id="ARBA00038291"/>
    </source>
</evidence>
<dbReference type="Gene3D" id="3.30.420.10">
    <property type="entry name" value="Ribonuclease H-like superfamily/Ribonuclease H"/>
    <property type="match status" value="1"/>
</dbReference>
<keyword evidence="13" id="KW-1185">Reference proteome</keyword>
<dbReference type="GO" id="GO:0003723">
    <property type="term" value="F:RNA binding"/>
    <property type="evidence" value="ECO:0007669"/>
    <property type="project" value="UniProtKB-KW"/>
</dbReference>
<organism evidence="11">
    <name type="scientific">Oopsacas minuta</name>
    <dbReference type="NCBI Taxonomy" id="111878"/>
    <lineage>
        <taxon>Eukaryota</taxon>
        <taxon>Metazoa</taxon>
        <taxon>Porifera</taxon>
        <taxon>Hexactinellida</taxon>
        <taxon>Hexasterophora</taxon>
        <taxon>Lyssacinosida</taxon>
        <taxon>Leucopsacidae</taxon>
        <taxon>Oopsacas</taxon>
    </lineage>
</organism>
<dbReference type="CDD" id="cd04658">
    <property type="entry name" value="Piwi_piwi-like_Euk"/>
    <property type="match status" value="1"/>
</dbReference>
<feature type="region of interest" description="Disordered" evidence="8">
    <location>
        <begin position="1"/>
        <end position="134"/>
    </location>
</feature>
<evidence type="ECO:0000256" key="8">
    <source>
        <dbReference type="SAM" id="MobiDB-lite"/>
    </source>
</evidence>
<dbReference type="InterPro" id="IPR036397">
    <property type="entry name" value="RNaseH_sf"/>
</dbReference>
<dbReference type="FunFam" id="3.30.420.10:FF:000014">
    <property type="entry name" value="Piwi-like RNA-mediated gene silencing 1"/>
    <property type="match status" value="1"/>
</dbReference>
<gene>
    <name evidence="12" type="ORF">LOD99_11361</name>
</gene>
<keyword evidence="2" id="KW-0217">Developmental protein</keyword>
<evidence type="ECO:0000256" key="4">
    <source>
        <dbReference type="ARBA" id="ARBA00022782"/>
    </source>
</evidence>
<dbReference type="Pfam" id="PF02171">
    <property type="entry name" value="Piwi"/>
    <property type="match status" value="1"/>
</dbReference>
<dbReference type="SMART" id="SM00950">
    <property type="entry name" value="Piwi"/>
    <property type="match status" value="1"/>
</dbReference>
<dbReference type="SUPFAM" id="SSF101690">
    <property type="entry name" value="PAZ domain"/>
    <property type="match status" value="1"/>
</dbReference>
<dbReference type="GO" id="GO:0030154">
    <property type="term" value="P:cell differentiation"/>
    <property type="evidence" value="ECO:0007669"/>
    <property type="project" value="UniProtKB-KW"/>
</dbReference>
<dbReference type="SUPFAM" id="SSF53098">
    <property type="entry name" value="Ribonuclease H-like"/>
    <property type="match status" value="1"/>
</dbReference>
<dbReference type="AlphaFoldDB" id="A0A1W5RVU7"/>
<proteinExistence type="evidence at transcript level"/>
<evidence type="ECO:0000313" key="11">
    <source>
        <dbReference type="EMBL" id="AQX83032.1"/>
    </source>
</evidence>
<dbReference type="Gene3D" id="2.170.260.10">
    <property type="entry name" value="paz domain"/>
    <property type="match status" value="1"/>
</dbReference>
<dbReference type="Pfam" id="PF23278">
    <property type="entry name" value="Piwi_N"/>
    <property type="match status" value="1"/>
</dbReference>
<evidence type="ECO:0000256" key="2">
    <source>
        <dbReference type="ARBA" id="ARBA00022473"/>
    </source>
</evidence>
<comment type="subcellular location">
    <subcellularLocation>
        <location evidence="1">Cytoplasm</location>
    </subcellularLocation>
</comment>
<evidence type="ECO:0000259" key="10">
    <source>
        <dbReference type="PROSITE" id="PS50822"/>
    </source>
</evidence>
<dbReference type="Gene3D" id="3.40.50.2300">
    <property type="match status" value="1"/>
</dbReference>
<feature type="domain" description="Piwi" evidence="10">
    <location>
        <begin position="580"/>
        <end position="870"/>
    </location>
</feature>
<dbReference type="PROSITE" id="PS50822">
    <property type="entry name" value="PIWI"/>
    <property type="match status" value="1"/>
</dbReference>